<feature type="region of interest" description="Disordered" evidence="1">
    <location>
        <begin position="56"/>
        <end position="102"/>
    </location>
</feature>
<keyword evidence="3" id="KW-1185">Reference proteome</keyword>
<reference evidence="2 3" key="1">
    <citation type="submission" date="2023-05" db="EMBL/GenBank/DDBJ databases">
        <title>B98-5 Cell Line De Novo Hybrid Assembly: An Optical Mapping Approach.</title>
        <authorList>
            <person name="Kananen K."/>
            <person name="Auerbach J.A."/>
            <person name="Kautto E."/>
            <person name="Blachly J.S."/>
        </authorList>
    </citation>
    <scope>NUCLEOTIDE SEQUENCE [LARGE SCALE GENOMIC DNA]</scope>
    <source>
        <strain evidence="2">B95-8</strain>
        <tissue evidence="2">Cell line</tissue>
    </source>
</reference>
<name>A0ABQ9TFE3_SAGOE</name>
<evidence type="ECO:0000313" key="3">
    <source>
        <dbReference type="Proteomes" id="UP001266305"/>
    </source>
</evidence>
<gene>
    <name evidence="2" type="ORF">P7K49_038671</name>
</gene>
<proteinExistence type="predicted"/>
<dbReference type="Proteomes" id="UP001266305">
    <property type="component" value="Unassembled WGS sequence"/>
</dbReference>
<comment type="caution">
    <text evidence="2">The sequence shown here is derived from an EMBL/GenBank/DDBJ whole genome shotgun (WGS) entry which is preliminary data.</text>
</comment>
<dbReference type="EMBL" id="JASSZA010000023">
    <property type="protein sequence ID" value="KAK2083435.1"/>
    <property type="molecule type" value="Genomic_DNA"/>
</dbReference>
<sequence length="148" mass="16359">METGRKRRLKGLEVAEDGGGGWLLPRREGFLEAEPALSLFILAGLESVSCRSFASSGLIPPLGRQGPGRSGENRGPLLVRGPRTGPARFTSRPPDRALGVGRRRRCGPWCRWREQGETGRGIEEELSSDKRQLLSVRPARRQFGRARD</sequence>
<organism evidence="2 3">
    <name type="scientific">Saguinus oedipus</name>
    <name type="common">Cotton-top tamarin</name>
    <name type="synonym">Oedipomidas oedipus</name>
    <dbReference type="NCBI Taxonomy" id="9490"/>
    <lineage>
        <taxon>Eukaryota</taxon>
        <taxon>Metazoa</taxon>
        <taxon>Chordata</taxon>
        <taxon>Craniata</taxon>
        <taxon>Vertebrata</taxon>
        <taxon>Euteleostomi</taxon>
        <taxon>Mammalia</taxon>
        <taxon>Eutheria</taxon>
        <taxon>Euarchontoglires</taxon>
        <taxon>Primates</taxon>
        <taxon>Haplorrhini</taxon>
        <taxon>Platyrrhini</taxon>
        <taxon>Cebidae</taxon>
        <taxon>Callitrichinae</taxon>
        <taxon>Saguinus</taxon>
    </lineage>
</organism>
<accession>A0ABQ9TFE3</accession>
<evidence type="ECO:0000256" key="1">
    <source>
        <dbReference type="SAM" id="MobiDB-lite"/>
    </source>
</evidence>
<evidence type="ECO:0000313" key="2">
    <source>
        <dbReference type="EMBL" id="KAK2083435.1"/>
    </source>
</evidence>
<protein>
    <submittedName>
        <fullName evidence="2">Uncharacterized protein</fullName>
    </submittedName>
</protein>